<reference evidence="1" key="1">
    <citation type="journal article" date="2023" name="Phytobiomes J">
        <title>Deciphering the key players within the bacterial microbiota associated with aerial crown gall tumors on rhododendron: Insights into the gallobiome.</title>
        <authorList>
            <person name="Kuzmanovic N."/>
            <person name="Nesme J."/>
            <person name="Wolf J."/>
            <person name="Neumann-Schaal M."/>
            <person name="Petersen J."/>
            <person name="Fernandez-Gnecco G."/>
            <person name="Sproeer C."/>
            <person name="Bunk B."/>
            <person name="Overmann J."/>
            <person name="Sorensen S.J."/>
            <person name="Idczak E."/>
            <person name="Smalla K."/>
        </authorList>
    </citation>
    <scope>NUCLEOTIDE SEQUENCE</scope>
    <source>
        <strain evidence="1">Rho-11.1</strain>
    </source>
</reference>
<dbReference type="EMBL" id="JAVRAF010000004">
    <property type="protein sequence ID" value="MDX8303817.1"/>
    <property type="molecule type" value="Genomic_DNA"/>
</dbReference>
<evidence type="ECO:0000313" key="1">
    <source>
        <dbReference type="EMBL" id="MDX8303817.1"/>
    </source>
</evidence>
<comment type="caution">
    <text evidence="1">The sequence shown here is derived from an EMBL/GenBank/DDBJ whole genome shotgun (WGS) entry which is preliminary data.</text>
</comment>
<dbReference type="RefSeq" id="WP_181013754.1">
    <property type="nucleotide sequence ID" value="NZ_CP192781.1"/>
</dbReference>
<accession>A0AAW9FJN7</accession>
<dbReference type="AlphaFoldDB" id="A0AAW9FJN7"/>
<gene>
    <name evidence="1" type="ORF">RMR22_16280</name>
</gene>
<protein>
    <submittedName>
        <fullName evidence="1">Uncharacterized protein</fullName>
    </submittedName>
</protein>
<organism evidence="1">
    <name type="scientific">Agrobacterium rosae</name>
    <dbReference type="NCBI Taxonomy" id="1972867"/>
    <lineage>
        <taxon>Bacteria</taxon>
        <taxon>Pseudomonadati</taxon>
        <taxon>Pseudomonadota</taxon>
        <taxon>Alphaproteobacteria</taxon>
        <taxon>Hyphomicrobiales</taxon>
        <taxon>Rhizobiaceae</taxon>
        <taxon>Rhizobium/Agrobacterium group</taxon>
        <taxon>Agrobacterium</taxon>
    </lineage>
</organism>
<name>A0AAW9FJN7_9HYPH</name>
<proteinExistence type="predicted"/>
<sequence length="51" mass="5267">MSRQMEGHFGGNVLDGSCKAQGLPAASAAGRNVLRLHGDEMIQPAGSQPFA</sequence>